<sequence>MASDLPSYVLPRHNRQSWIYPSLPPVQNTGTTSHVSGTQPRHYGRGELANLCANWLMGVFGSPEIPAPSETNPTFRPKPLKDFIAHILRRVHAEPPVTFCALYFLNRLKEIQPSLGSTTGHALFFAAFLIAGKVLPDTAYSNKDMARITEGMFPLRVANQLEREFLGKLDWDIRPPDVQTAREFEEQVRKHYSDGRRPWMGPFRRHTTSASTTPVTRIAPRNDSNSYPYPIQPPAHRATESRTHSSSQPQHTFQPATARPQLRVDAGIAGPAMSSTSHSSRSTQRDHCHNAARHPPPLMHPAYESDSSSAAPSPITPEDYQDPRARTTGSLPKLSKMILGPGYVLHGGDPSKLGSPAGEPRVVLARDYYATMRPSG</sequence>
<evidence type="ECO:0000313" key="3">
    <source>
        <dbReference type="EMBL" id="PIL33455.1"/>
    </source>
</evidence>
<dbReference type="GO" id="GO:0019901">
    <property type="term" value="F:protein kinase binding"/>
    <property type="evidence" value="ECO:0007669"/>
    <property type="project" value="InterPro"/>
</dbReference>
<dbReference type="InterPro" id="IPR013922">
    <property type="entry name" value="Cyclin_PHO80-like"/>
</dbReference>
<dbReference type="PANTHER" id="PTHR15615">
    <property type="match status" value="1"/>
</dbReference>
<feature type="compositionally biased region" description="Polar residues" evidence="1">
    <location>
        <begin position="244"/>
        <end position="255"/>
    </location>
</feature>
<dbReference type="OrthoDB" id="286814at2759"/>
<dbReference type="GO" id="GO:0000307">
    <property type="term" value="C:cyclin-dependent protein kinase holoenzyme complex"/>
    <property type="evidence" value="ECO:0007669"/>
    <property type="project" value="TreeGrafter"/>
</dbReference>
<proteinExistence type="predicted"/>
<name>A0A2G8SI55_9APHY</name>
<dbReference type="InterPro" id="IPR006671">
    <property type="entry name" value="Cyclin_N"/>
</dbReference>
<dbReference type="CDD" id="cd20557">
    <property type="entry name" value="CYCLIN_ScPCL1-like"/>
    <property type="match status" value="1"/>
</dbReference>
<dbReference type="Proteomes" id="UP000230002">
    <property type="component" value="Unassembled WGS sequence"/>
</dbReference>
<keyword evidence="4" id="KW-1185">Reference proteome</keyword>
<dbReference type="SUPFAM" id="SSF47954">
    <property type="entry name" value="Cyclin-like"/>
    <property type="match status" value="1"/>
</dbReference>
<dbReference type="Pfam" id="PF00134">
    <property type="entry name" value="Cyclin_N"/>
    <property type="match status" value="1"/>
</dbReference>
<feature type="domain" description="Cyclin N-terminal" evidence="2">
    <location>
        <begin position="71"/>
        <end position="174"/>
    </location>
</feature>
<evidence type="ECO:0000313" key="4">
    <source>
        <dbReference type="Proteomes" id="UP000230002"/>
    </source>
</evidence>
<dbReference type="GO" id="GO:0005634">
    <property type="term" value="C:nucleus"/>
    <property type="evidence" value="ECO:0007669"/>
    <property type="project" value="TreeGrafter"/>
</dbReference>
<dbReference type="PANTHER" id="PTHR15615:SF108">
    <property type="entry name" value="PROTEIN CNPPD1"/>
    <property type="match status" value="1"/>
</dbReference>
<dbReference type="AlphaFoldDB" id="A0A2G8SI55"/>
<protein>
    <recommendedName>
        <fullName evidence="2">Cyclin N-terminal domain-containing protein</fullName>
    </recommendedName>
</protein>
<gene>
    <name evidence="3" type="ORF">GSI_04078</name>
</gene>
<reference evidence="3 4" key="1">
    <citation type="journal article" date="2015" name="Sci. Rep.">
        <title>Chromosome-level genome map provides insights into diverse defense mechanisms in the medicinal fungus Ganoderma sinense.</title>
        <authorList>
            <person name="Zhu Y."/>
            <person name="Xu J."/>
            <person name="Sun C."/>
            <person name="Zhou S."/>
            <person name="Xu H."/>
            <person name="Nelson D.R."/>
            <person name="Qian J."/>
            <person name="Song J."/>
            <person name="Luo H."/>
            <person name="Xiang L."/>
            <person name="Li Y."/>
            <person name="Xu Z."/>
            <person name="Ji A."/>
            <person name="Wang L."/>
            <person name="Lu S."/>
            <person name="Hayward A."/>
            <person name="Sun W."/>
            <person name="Li X."/>
            <person name="Schwartz D.C."/>
            <person name="Wang Y."/>
            <person name="Chen S."/>
        </authorList>
    </citation>
    <scope>NUCLEOTIDE SEQUENCE [LARGE SCALE GENOMIC DNA]</scope>
    <source>
        <strain evidence="3 4">ZZ0214-1</strain>
    </source>
</reference>
<feature type="region of interest" description="Disordered" evidence="1">
    <location>
        <begin position="185"/>
        <end position="334"/>
    </location>
</feature>
<evidence type="ECO:0000259" key="2">
    <source>
        <dbReference type="Pfam" id="PF00134"/>
    </source>
</evidence>
<comment type="caution">
    <text evidence="3">The sequence shown here is derived from an EMBL/GenBank/DDBJ whole genome shotgun (WGS) entry which is preliminary data.</text>
</comment>
<dbReference type="InterPro" id="IPR036915">
    <property type="entry name" value="Cyclin-like_sf"/>
</dbReference>
<accession>A0A2G8SI55</accession>
<dbReference type="Gene3D" id="1.10.472.10">
    <property type="entry name" value="Cyclin-like"/>
    <property type="match status" value="1"/>
</dbReference>
<feature type="compositionally biased region" description="Basic and acidic residues" evidence="1">
    <location>
        <begin position="185"/>
        <end position="197"/>
    </location>
</feature>
<evidence type="ECO:0000256" key="1">
    <source>
        <dbReference type="SAM" id="MobiDB-lite"/>
    </source>
</evidence>
<dbReference type="EMBL" id="AYKW01000007">
    <property type="protein sequence ID" value="PIL33455.1"/>
    <property type="molecule type" value="Genomic_DNA"/>
</dbReference>
<dbReference type="GO" id="GO:0016538">
    <property type="term" value="F:cyclin-dependent protein serine/threonine kinase regulator activity"/>
    <property type="evidence" value="ECO:0007669"/>
    <property type="project" value="TreeGrafter"/>
</dbReference>
<dbReference type="STRING" id="1077348.A0A2G8SI55"/>
<organism evidence="3 4">
    <name type="scientific">Ganoderma sinense ZZ0214-1</name>
    <dbReference type="NCBI Taxonomy" id="1077348"/>
    <lineage>
        <taxon>Eukaryota</taxon>
        <taxon>Fungi</taxon>
        <taxon>Dikarya</taxon>
        <taxon>Basidiomycota</taxon>
        <taxon>Agaricomycotina</taxon>
        <taxon>Agaricomycetes</taxon>
        <taxon>Polyporales</taxon>
        <taxon>Polyporaceae</taxon>
        <taxon>Ganoderma</taxon>
    </lineage>
</organism>